<dbReference type="InterPro" id="IPR002197">
    <property type="entry name" value="HTH_Fis"/>
</dbReference>
<organism evidence="11 12">
    <name type="scientific">Pleomorphomonas carboxyditropha</name>
    <dbReference type="NCBI Taxonomy" id="2023338"/>
    <lineage>
        <taxon>Bacteria</taxon>
        <taxon>Pseudomonadati</taxon>
        <taxon>Pseudomonadota</taxon>
        <taxon>Alphaproteobacteria</taxon>
        <taxon>Hyphomicrobiales</taxon>
        <taxon>Pleomorphomonadaceae</taxon>
        <taxon>Pleomorphomonas</taxon>
    </lineage>
</organism>
<dbReference type="PANTHER" id="PTHR32071">
    <property type="entry name" value="TRANSCRIPTIONAL REGULATORY PROTEIN"/>
    <property type="match status" value="1"/>
</dbReference>
<evidence type="ECO:0000256" key="5">
    <source>
        <dbReference type="ARBA" id="ARBA00023125"/>
    </source>
</evidence>
<protein>
    <submittedName>
        <fullName evidence="11">Sigma-54-dependent Fis family transcriptional regulator</fullName>
    </submittedName>
</protein>
<keyword evidence="8" id="KW-0597">Phosphoprotein</keyword>
<dbReference type="PROSITE" id="PS00676">
    <property type="entry name" value="SIGMA54_INTERACT_2"/>
    <property type="match status" value="1"/>
</dbReference>
<dbReference type="InterPro" id="IPR025662">
    <property type="entry name" value="Sigma_54_int_dom_ATP-bd_1"/>
</dbReference>
<name>A0A2G9WTL3_9HYPH</name>
<accession>A0A2G9WTL3</accession>
<dbReference type="Pfam" id="PF00158">
    <property type="entry name" value="Sigma54_activat"/>
    <property type="match status" value="1"/>
</dbReference>
<evidence type="ECO:0000256" key="2">
    <source>
        <dbReference type="ARBA" id="ARBA00022840"/>
    </source>
</evidence>
<dbReference type="PRINTS" id="PR01590">
    <property type="entry name" value="HTHFIS"/>
</dbReference>
<dbReference type="CDD" id="cd00009">
    <property type="entry name" value="AAA"/>
    <property type="match status" value="1"/>
</dbReference>
<keyword evidence="2" id="KW-0067">ATP-binding</keyword>
<evidence type="ECO:0000256" key="3">
    <source>
        <dbReference type="ARBA" id="ARBA00023012"/>
    </source>
</evidence>
<dbReference type="SUPFAM" id="SSF46689">
    <property type="entry name" value="Homeodomain-like"/>
    <property type="match status" value="1"/>
</dbReference>
<dbReference type="PROSITE" id="PS00688">
    <property type="entry name" value="SIGMA54_INTERACT_3"/>
    <property type="match status" value="1"/>
</dbReference>
<dbReference type="SUPFAM" id="SSF52540">
    <property type="entry name" value="P-loop containing nucleoside triphosphate hydrolases"/>
    <property type="match status" value="1"/>
</dbReference>
<keyword evidence="1" id="KW-0547">Nucleotide-binding</keyword>
<feature type="domain" description="Sigma-54 factor interaction" evidence="9">
    <location>
        <begin position="120"/>
        <end position="349"/>
    </location>
</feature>
<dbReference type="InterPro" id="IPR001789">
    <property type="entry name" value="Sig_transdc_resp-reg_receiver"/>
</dbReference>
<dbReference type="SUPFAM" id="SSF52172">
    <property type="entry name" value="CheY-like"/>
    <property type="match status" value="1"/>
</dbReference>
<dbReference type="FunFam" id="3.40.50.300:FF:000006">
    <property type="entry name" value="DNA-binding transcriptional regulator NtrC"/>
    <property type="match status" value="1"/>
</dbReference>
<evidence type="ECO:0000256" key="4">
    <source>
        <dbReference type="ARBA" id="ARBA00023015"/>
    </source>
</evidence>
<evidence type="ECO:0000313" key="11">
    <source>
        <dbReference type="EMBL" id="PIO98049.1"/>
    </source>
</evidence>
<gene>
    <name evidence="11" type="ORF">CJ014_16900</name>
</gene>
<evidence type="ECO:0000256" key="6">
    <source>
        <dbReference type="ARBA" id="ARBA00023159"/>
    </source>
</evidence>
<dbReference type="PROSITE" id="PS50045">
    <property type="entry name" value="SIGMA54_INTERACT_4"/>
    <property type="match status" value="1"/>
</dbReference>
<dbReference type="Gene3D" id="1.10.10.60">
    <property type="entry name" value="Homeodomain-like"/>
    <property type="match status" value="1"/>
</dbReference>
<evidence type="ECO:0000256" key="8">
    <source>
        <dbReference type="PROSITE-ProRule" id="PRU00169"/>
    </source>
</evidence>
<evidence type="ECO:0000259" key="10">
    <source>
        <dbReference type="PROSITE" id="PS50110"/>
    </source>
</evidence>
<dbReference type="RefSeq" id="WP_100081663.1">
    <property type="nucleotide sequence ID" value="NZ_NQVN01000012.1"/>
</dbReference>
<keyword evidence="4" id="KW-0805">Transcription regulation</keyword>
<dbReference type="Pfam" id="PF02954">
    <property type="entry name" value="HTH_8"/>
    <property type="match status" value="1"/>
</dbReference>
<dbReference type="GO" id="GO:0005524">
    <property type="term" value="F:ATP binding"/>
    <property type="evidence" value="ECO:0007669"/>
    <property type="project" value="UniProtKB-KW"/>
</dbReference>
<evidence type="ECO:0000256" key="1">
    <source>
        <dbReference type="ARBA" id="ARBA00022741"/>
    </source>
</evidence>
<dbReference type="SMART" id="SM00448">
    <property type="entry name" value="REC"/>
    <property type="match status" value="1"/>
</dbReference>
<dbReference type="AlphaFoldDB" id="A0A2G9WTL3"/>
<comment type="caution">
    <text evidence="11">The sequence shown here is derived from an EMBL/GenBank/DDBJ whole genome shotgun (WGS) entry which is preliminary data.</text>
</comment>
<keyword evidence="12" id="KW-1185">Reference proteome</keyword>
<reference evidence="11 12" key="1">
    <citation type="submission" date="2017-08" db="EMBL/GenBank/DDBJ databases">
        <title>Pleomorphomonas carboxidotrophicus sp. nov., a new mesophilic hydrogenogenic carboxidotroph.</title>
        <authorList>
            <person name="Esquivel-Elizondo S."/>
            <person name="Krajmalnik-Brown R."/>
            <person name="Maldonado J."/>
        </authorList>
    </citation>
    <scope>NUCLEOTIDE SEQUENCE [LARGE SCALE GENOMIC DNA]</scope>
    <source>
        <strain evidence="11 12">SVCO-16</strain>
    </source>
</reference>
<dbReference type="InterPro" id="IPR025943">
    <property type="entry name" value="Sigma_54_int_dom_ATP-bd_2"/>
</dbReference>
<dbReference type="PROSITE" id="PS50110">
    <property type="entry name" value="RESPONSE_REGULATORY"/>
    <property type="match status" value="1"/>
</dbReference>
<dbReference type="Proteomes" id="UP000231070">
    <property type="component" value="Unassembled WGS sequence"/>
</dbReference>
<dbReference type="OrthoDB" id="9762726at2"/>
<proteinExistence type="predicted"/>
<keyword evidence="6" id="KW-0010">Activator</keyword>
<dbReference type="InterPro" id="IPR027417">
    <property type="entry name" value="P-loop_NTPase"/>
</dbReference>
<evidence type="ECO:0000313" key="12">
    <source>
        <dbReference type="Proteomes" id="UP000231070"/>
    </source>
</evidence>
<dbReference type="Gene3D" id="3.40.50.2300">
    <property type="match status" value="1"/>
</dbReference>
<dbReference type="Gene3D" id="1.10.8.60">
    <property type="match status" value="1"/>
</dbReference>
<keyword evidence="3" id="KW-0902">Two-component regulatory system</keyword>
<dbReference type="InterPro" id="IPR003593">
    <property type="entry name" value="AAA+_ATPase"/>
</dbReference>
<keyword evidence="5" id="KW-0238">DNA-binding</keyword>
<dbReference type="InterPro" id="IPR058031">
    <property type="entry name" value="AAA_lid_NorR"/>
</dbReference>
<evidence type="ECO:0000259" key="9">
    <source>
        <dbReference type="PROSITE" id="PS50045"/>
    </source>
</evidence>
<dbReference type="GO" id="GO:0000160">
    <property type="term" value="P:phosphorelay signal transduction system"/>
    <property type="evidence" value="ECO:0007669"/>
    <property type="project" value="UniProtKB-KW"/>
</dbReference>
<sequence length="459" mass="49256">MRLLIVGSLNGQLTAATRIAMDKGASVLQADTIDTALRTLRSGRGADLVMIDVSLPIQRLITSLEEERIHVPVVACGIATDAKAAVAAIRAGAKEYIPLPPDAELIAAVLAAVTADSRDLVVRDEAMQAVLKLADQVAGSEASILITGESGTGKEVLARYVHRKSARVDRPFVSVNCAAIPENLLESELFGHEKGAFTGAVARRVGKFEEASGGTLLLDEISEMDVRLQAKLLRAIQERVIDRVGGGKPVPVDIRIIATSNRNLSDAVKEGRFREDLLYRLNVVNLKIPSLRDRPADILALAEHFGRKYAEINGMPERPLAADAKRELIAARWPGNVRELENTIHRAVLLASGTEIGVEAIRSPDGARMEGTAAVPRATDPAARAAQTAEAVTRALVGRTVAEVERDLILDTLDHCLGNRTHAARILGISIRTLRNKLNEYEAEGIDVPDPGTSRIATA</sequence>
<evidence type="ECO:0000256" key="7">
    <source>
        <dbReference type="ARBA" id="ARBA00023163"/>
    </source>
</evidence>
<dbReference type="Pfam" id="PF25601">
    <property type="entry name" value="AAA_lid_14"/>
    <property type="match status" value="1"/>
</dbReference>
<dbReference type="GO" id="GO:0043565">
    <property type="term" value="F:sequence-specific DNA binding"/>
    <property type="evidence" value="ECO:0007669"/>
    <property type="project" value="InterPro"/>
</dbReference>
<dbReference type="PROSITE" id="PS00675">
    <property type="entry name" value="SIGMA54_INTERACT_1"/>
    <property type="match status" value="1"/>
</dbReference>
<dbReference type="SMART" id="SM00382">
    <property type="entry name" value="AAA"/>
    <property type="match status" value="1"/>
</dbReference>
<dbReference type="GO" id="GO:0006355">
    <property type="term" value="P:regulation of DNA-templated transcription"/>
    <property type="evidence" value="ECO:0007669"/>
    <property type="project" value="InterPro"/>
</dbReference>
<dbReference type="PANTHER" id="PTHR32071:SF21">
    <property type="entry name" value="TRANSCRIPTIONAL REGULATORY PROTEIN FLGR"/>
    <property type="match status" value="1"/>
</dbReference>
<dbReference type="Gene3D" id="3.40.50.300">
    <property type="entry name" value="P-loop containing nucleotide triphosphate hydrolases"/>
    <property type="match status" value="1"/>
</dbReference>
<dbReference type="EMBL" id="NQVN01000012">
    <property type="protein sequence ID" value="PIO98049.1"/>
    <property type="molecule type" value="Genomic_DNA"/>
</dbReference>
<keyword evidence="7" id="KW-0804">Transcription</keyword>
<feature type="modified residue" description="4-aspartylphosphate" evidence="8">
    <location>
        <position position="52"/>
    </location>
</feature>
<dbReference type="InterPro" id="IPR002078">
    <property type="entry name" value="Sigma_54_int"/>
</dbReference>
<dbReference type="InterPro" id="IPR025944">
    <property type="entry name" value="Sigma_54_int_dom_CS"/>
</dbReference>
<dbReference type="InterPro" id="IPR009057">
    <property type="entry name" value="Homeodomain-like_sf"/>
</dbReference>
<dbReference type="InterPro" id="IPR011006">
    <property type="entry name" value="CheY-like_superfamily"/>
</dbReference>
<feature type="domain" description="Response regulatory" evidence="10">
    <location>
        <begin position="2"/>
        <end position="114"/>
    </location>
</feature>